<accession>A0A2P2Q3F3</accession>
<organism evidence="1">
    <name type="scientific">Rhizophora mucronata</name>
    <name type="common">Asiatic mangrove</name>
    <dbReference type="NCBI Taxonomy" id="61149"/>
    <lineage>
        <taxon>Eukaryota</taxon>
        <taxon>Viridiplantae</taxon>
        <taxon>Streptophyta</taxon>
        <taxon>Embryophyta</taxon>
        <taxon>Tracheophyta</taxon>
        <taxon>Spermatophyta</taxon>
        <taxon>Magnoliopsida</taxon>
        <taxon>eudicotyledons</taxon>
        <taxon>Gunneridae</taxon>
        <taxon>Pentapetalae</taxon>
        <taxon>rosids</taxon>
        <taxon>fabids</taxon>
        <taxon>Malpighiales</taxon>
        <taxon>Rhizophoraceae</taxon>
        <taxon>Rhizophora</taxon>
    </lineage>
</organism>
<name>A0A2P2Q3F3_RHIMU</name>
<proteinExistence type="predicted"/>
<sequence length="51" mass="6153">MIENVLTHDIQNFLRFNTHIRKLIDNTIIHYIKELLPKINLYCSRVDISDQ</sequence>
<evidence type="ECO:0000313" key="1">
    <source>
        <dbReference type="EMBL" id="MBX61482.1"/>
    </source>
</evidence>
<dbReference type="EMBL" id="GGEC01080998">
    <property type="protein sequence ID" value="MBX61482.1"/>
    <property type="molecule type" value="Transcribed_RNA"/>
</dbReference>
<reference evidence="1" key="1">
    <citation type="submission" date="2018-02" db="EMBL/GenBank/DDBJ databases">
        <title>Rhizophora mucronata_Transcriptome.</title>
        <authorList>
            <person name="Meera S.P."/>
            <person name="Sreeshan A."/>
            <person name="Augustine A."/>
        </authorList>
    </citation>
    <scope>NUCLEOTIDE SEQUENCE</scope>
    <source>
        <tissue evidence="1">Leaf</tissue>
    </source>
</reference>
<protein>
    <submittedName>
        <fullName evidence="1">Uncharacterized protein</fullName>
    </submittedName>
</protein>
<dbReference type="AlphaFoldDB" id="A0A2P2Q3F3"/>